<dbReference type="RefSeq" id="XP_001011006.3">
    <property type="nucleotide sequence ID" value="XM_001011006.4"/>
</dbReference>
<dbReference type="AlphaFoldDB" id="I7MDQ6"/>
<accession>I7MDQ6</accession>
<dbReference type="KEGG" id="tet:TTHERM_00709740"/>
<dbReference type="Proteomes" id="UP000009168">
    <property type="component" value="Unassembled WGS sequence"/>
</dbReference>
<reference evidence="3" key="1">
    <citation type="journal article" date="2006" name="PLoS Biol.">
        <title>Macronuclear genome sequence of the ciliate Tetrahymena thermophila, a model eukaryote.</title>
        <authorList>
            <person name="Eisen J.A."/>
            <person name="Coyne R.S."/>
            <person name="Wu M."/>
            <person name="Wu D."/>
            <person name="Thiagarajan M."/>
            <person name="Wortman J.R."/>
            <person name="Badger J.H."/>
            <person name="Ren Q."/>
            <person name="Amedeo P."/>
            <person name="Jones K.M."/>
            <person name="Tallon L.J."/>
            <person name="Delcher A.L."/>
            <person name="Salzberg S.L."/>
            <person name="Silva J.C."/>
            <person name="Haas B.J."/>
            <person name="Majoros W.H."/>
            <person name="Farzad M."/>
            <person name="Carlton J.M."/>
            <person name="Smith R.K. Jr."/>
            <person name="Garg J."/>
            <person name="Pearlman R.E."/>
            <person name="Karrer K.M."/>
            <person name="Sun L."/>
            <person name="Manning G."/>
            <person name="Elde N.C."/>
            <person name="Turkewitz A.P."/>
            <person name="Asai D.J."/>
            <person name="Wilkes D.E."/>
            <person name="Wang Y."/>
            <person name="Cai H."/>
            <person name="Collins K."/>
            <person name="Stewart B.A."/>
            <person name="Lee S.R."/>
            <person name="Wilamowska K."/>
            <person name="Weinberg Z."/>
            <person name="Ruzzo W.L."/>
            <person name="Wloga D."/>
            <person name="Gaertig J."/>
            <person name="Frankel J."/>
            <person name="Tsao C.-C."/>
            <person name="Gorovsky M.A."/>
            <person name="Keeling P.J."/>
            <person name="Waller R.F."/>
            <person name="Patron N.J."/>
            <person name="Cherry J.M."/>
            <person name="Stover N.A."/>
            <person name="Krieger C.J."/>
            <person name="del Toro C."/>
            <person name="Ryder H.F."/>
            <person name="Williamson S.C."/>
            <person name="Barbeau R.A."/>
            <person name="Hamilton E.P."/>
            <person name="Orias E."/>
        </authorList>
    </citation>
    <scope>NUCLEOTIDE SEQUENCE [LARGE SCALE GENOMIC DNA]</scope>
    <source>
        <strain evidence="3">SB210</strain>
    </source>
</reference>
<keyword evidence="3" id="KW-1185">Reference proteome</keyword>
<name>I7MDQ6_TETTS</name>
<sequence length="187" mass="21891">MGLQSTDGFLSTLSDFQTQQAKEKKGWITVTIKRDRVKSMKKQLSRKKKQAQLEKLSNEALLNPTQLYSLKYRAKYNDQSTCAEILPGKSIKESDQLVNVFRLHFFSNQAANKTKVIKKEPTKPNPKSKNAKRRQERHKRNAERRKKHHEIQVQAKKKRQQALNIKHTAKEKQQQQQEQSEQAIVQE</sequence>
<evidence type="ECO:0000256" key="1">
    <source>
        <dbReference type="SAM" id="MobiDB-lite"/>
    </source>
</evidence>
<gene>
    <name evidence="2" type="ORF">TTHERM_00709740</name>
</gene>
<feature type="compositionally biased region" description="Low complexity" evidence="1">
    <location>
        <begin position="174"/>
        <end position="187"/>
    </location>
</feature>
<dbReference type="EMBL" id="GG662794">
    <property type="protein sequence ID" value="EAR90761.3"/>
    <property type="molecule type" value="Genomic_DNA"/>
</dbReference>
<dbReference type="OMA" id="KQANDVN"/>
<dbReference type="InParanoid" id="I7MDQ6"/>
<dbReference type="GeneID" id="7837090"/>
<protein>
    <submittedName>
        <fullName evidence="2">Uncharacterized protein</fullName>
    </submittedName>
</protein>
<evidence type="ECO:0000313" key="2">
    <source>
        <dbReference type="EMBL" id="EAR90761.3"/>
    </source>
</evidence>
<dbReference type="HOGENOM" id="CLU_1450426_0_0_1"/>
<evidence type="ECO:0000313" key="3">
    <source>
        <dbReference type="Proteomes" id="UP000009168"/>
    </source>
</evidence>
<feature type="compositionally biased region" description="Basic residues" evidence="1">
    <location>
        <begin position="129"/>
        <end position="160"/>
    </location>
</feature>
<feature type="region of interest" description="Disordered" evidence="1">
    <location>
        <begin position="116"/>
        <end position="187"/>
    </location>
</feature>
<proteinExistence type="predicted"/>
<organism evidence="2 3">
    <name type="scientific">Tetrahymena thermophila (strain SB210)</name>
    <dbReference type="NCBI Taxonomy" id="312017"/>
    <lineage>
        <taxon>Eukaryota</taxon>
        <taxon>Sar</taxon>
        <taxon>Alveolata</taxon>
        <taxon>Ciliophora</taxon>
        <taxon>Intramacronucleata</taxon>
        <taxon>Oligohymenophorea</taxon>
        <taxon>Hymenostomatida</taxon>
        <taxon>Tetrahymenina</taxon>
        <taxon>Tetrahymenidae</taxon>
        <taxon>Tetrahymena</taxon>
    </lineage>
</organism>